<protein>
    <submittedName>
        <fullName evidence="2">Uncharacterized protein</fullName>
    </submittedName>
</protein>
<comment type="caution">
    <text evidence="2">The sequence shown here is derived from an EMBL/GenBank/DDBJ whole genome shotgun (WGS) entry which is preliminary data.</text>
</comment>
<accession>A0A699UZU3</accession>
<evidence type="ECO:0000313" key="2">
    <source>
        <dbReference type="EMBL" id="GFD27363.1"/>
    </source>
</evidence>
<reference evidence="2" key="1">
    <citation type="journal article" date="2019" name="Sci. Rep.">
        <title>Draft genome of Tanacetum cinerariifolium, the natural source of mosquito coil.</title>
        <authorList>
            <person name="Yamashiro T."/>
            <person name="Shiraishi A."/>
            <person name="Satake H."/>
            <person name="Nakayama K."/>
        </authorList>
    </citation>
    <scope>NUCLEOTIDE SEQUENCE</scope>
</reference>
<organism evidence="2">
    <name type="scientific">Tanacetum cinerariifolium</name>
    <name type="common">Dalmatian daisy</name>
    <name type="synonym">Chrysanthemum cinerariifolium</name>
    <dbReference type="NCBI Taxonomy" id="118510"/>
    <lineage>
        <taxon>Eukaryota</taxon>
        <taxon>Viridiplantae</taxon>
        <taxon>Streptophyta</taxon>
        <taxon>Embryophyta</taxon>
        <taxon>Tracheophyta</taxon>
        <taxon>Spermatophyta</taxon>
        <taxon>Magnoliopsida</taxon>
        <taxon>eudicotyledons</taxon>
        <taxon>Gunneridae</taxon>
        <taxon>Pentapetalae</taxon>
        <taxon>asterids</taxon>
        <taxon>campanulids</taxon>
        <taxon>Asterales</taxon>
        <taxon>Asteraceae</taxon>
        <taxon>Asteroideae</taxon>
        <taxon>Anthemideae</taxon>
        <taxon>Anthemidinae</taxon>
        <taxon>Tanacetum</taxon>
    </lineage>
</organism>
<feature type="region of interest" description="Disordered" evidence="1">
    <location>
        <begin position="50"/>
        <end position="91"/>
    </location>
</feature>
<dbReference type="EMBL" id="BKCJ011376369">
    <property type="protein sequence ID" value="GFD27363.1"/>
    <property type="molecule type" value="Genomic_DNA"/>
</dbReference>
<name>A0A699UZU3_TANCI</name>
<feature type="non-terminal residue" evidence="2">
    <location>
        <position position="1"/>
    </location>
</feature>
<proteinExistence type="predicted"/>
<feature type="compositionally biased region" description="Polar residues" evidence="1">
    <location>
        <begin position="63"/>
        <end position="74"/>
    </location>
</feature>
<evidence type="ECO:0000256" key="1">
    <source>
        <dbReference type="SAM" id="MobiDB-lite"/>
    </source>
</evidence>
<sequence>PILKKPTREIEEGKERNCLMSHQWDFGDTGASVGRSAVVKGKGKLEHFGVKLEDTEEGKDSQEQPILSHSTKAHNLQGMDLGPSTSRISDK</sequence>
<gene>
    <name evidence="2" type="ORF">Tci_899332</name>
</gene>
<dbReference type="AlphaFoldDB" id="A0A699UZU3"/>
<feature type="compositionally biased region" description="Basic and acidic residues" evidence="1">
    <location>
        <begin position="50"/>
        <end position="62"/>
    </location>
</feature>